<evidence type="ECO:0000256" key="3">
    <source>
        <dbReference type="ARBA" id="ARBA00022475"/>
    </source>
</evidence>
<comment type="subcellular location">
    <subcellularLocation>
        <location evidence="1">Cell membrane</location>
        <topology evidence="1">Lipid-anchor</topology>
    </subcellularLocation>
</comment>
<keyword evidence="5" id="KW-0472">Membrane</keyword>
<dbReference type="PROSITE" id="PS51257">
    <property type="entry name" value="PROKAR_LIPOPROTEIN"/>
    <property type="match status" value="1"/>
</dbReference>
<comment type="similarity">
    <text evidence="2">Belongs to the BMP lipoprotein family.</text>
</comment>
<evidence type="ECO:0000256" key="7">
    <source>
        <dbReference type="SAM" id="SignalP"/>
    </source>
</evidence>
<dbReference type="InterPro" id="IPR050957">
    <property type="entry name" value="BMP_lipoprotein"/>
</dbReference>
<evidence type="ECO:0000256" key="4">
    <source>
        <dbReference type="ARBA" id="ARBA00022729"/>
    </source>
</evidence>
<organism evidence="9 10">
    <name type="scientific">Microbispora corallina</name>
    <dbReference type="NCBI Taxonomy" id="83302"/>
    <lineage>
        <taxon>Bacteria</taxon>
        <taxon>Bacillati</taxon>
        <taxon>Actinomycetota</taxon>
        <taxon>Actinomycetes</taxon>
        <taxon>Streptosporangiales</taxon>
        <taxon>Streptosporangiaceae</taxon>
        <taxon>Microbispora</taxon>
    </lineage>
</organism>
<accession>A0ABQ4G4E1</accession>
<feature type="chain" id="PRO_5046263554" evidence="7">
    <location>
        <begin position="19"/>
        <end position="343"/>
    </location>
</feature>
<evidence type="ECO:0000313" key="9">
    <source>
        <dbReference type="EMBL" id="GIH41942.1"/>
    </source>
</evidence>
<dbReference type="RefSeq" id="WP_239103883.1">
    <property type="nucleotide sequence ID" value="NZ_BAAAGP010000042.1"/>
</dbReference>
<reference evidence="9 10" key="1">
    <citation type="submission" date="2021-01" db="EMBL/GenBank/DDBJ databases">
        <title>Whole genome shotgun sequence of Microbispora corallina NBRC 16416.</title>
        <authorList>
            <person name="Komaki H."/>
            <person name="Tamura T."/>
        </authorList>
    </citation>
    <scope>NUCLEOTIDE SEQUENCE [LARGE SCALE GENOMIC DNA]</scope>
    <source>
        <strain evidence="9 10">NBRC 16416</strain>
    </source>
</reference>
<dbReference type="PANTHER" id="PTHR34296">
    <property type="entry name" value="TRANSCRIPTIONAL ACTIVATOR PROTEIN MED"/>
    <property type="match status" value="1"/>
</dbReference>
<evidence type="ECO:0000259" key="8">
    <source>
        <dbReference type="Pfam" id="PF02608"/>
    </source>
</evidence>
<evidence type="ECO:0000313" key="10">
    <source>
        <dbReference type="Proteomes" id="UP000603904"/>
    </source>
</evidence>
<evidence type="ECO:0000256" key="5">
    <source>
        <dbReference type="ARBA" id="ARBA00023136"/>
    </source>
</evidence>
<dbReference type="SUPFAM" id="SSF53822">
    <property type="entry name" value="Periplasmic binding protein-like I"/>
    <property type="match status" value="1"/>
</dbReference>
<evidence type="ECO:0000256" key="6">
    <source>
        <dbReference type="ARBA" id="ARBA00023288"/>
    </source>
</evidence>
<feature type="domain" description="ABC transporter substrate-binding protein PnrA-like" evidence="8">
    <location>
        <begin position="45"/>
        <end position="341"/>
    </location>
</feature>
<dbReference type="Proteomes" id="UP000603904">
    <property type="component" value="Unassembled WGS sequence"/>
</dbReference>
<dbReference type="PANTHER" id="PTHR34296:SF2">
    <property type="entry name" value="ABC TRANSPORTER GUANOSINE-BINDING PROTEIN NUPN"/>
    <property type="match status" value="1"/>
</dbReference>
<dbReference type="Pfam" id="PF02608">
    <property type="entry name" value="Bmp"/>
    <property type="match status" value="1"/>
</dbReference>
<dbReference type="InterPro" id="IPR003760">
    <property type="entry name" value="PnrA-like"/>
</dbReference>
<keyword evidence="3" id="KW-1003">Cell membrane</keyword>
<keyword evidence="4 7" id="KW-0732">Signal</keyword>
<sequence length="343" mass="35609">MRSIAVLMTGAVLAAATACGGVHSPGATVQGDHPRALRIGLAYDIGGRGDKSFNDAAADGLDDARRSLGLLQVQEVAAQPGEPESAKVNRLRLMAQAGYSPIIAVGYAYSDAVKEVAPKFPGTKFAIVDDSVASGPNVTNLLFAEEQGSFLVGAAAAMKSKTGDIGFVGGVESPLIKKFEAGYTQGVKYVNPRAKIEIAYLTKPPDLTGFDNAPKAQDAAQKMFAAGADVVYQAAGASGAGVFKAAKSAKGWAIGVDSDQARTADPSVRGLILTSMVKRVDVAVYDYIANLMDGTVKSGRAVYDLKLGGVDYSTTGGHIDDIQPRLEQLKQEIIIGKIRVSAG</sequence>
<gene>
    <name evidence="9" type="primary">bmpA_2</name>
    <name evidence="9" type="ORF">Mco01_49420</name>
</gene>
<keyword evidence="6" id="KW-0449">Lipoprotein</keyword>
<evidence type="ECO:0000256" key="1">
    <source>
        <dbReference type="ARBA" id="ARBA00004193"/>
    </source>
</evidence>
<comment type="caution">
    <text evidence="9">The sequence shown here is derived from an EMBL/GenBank/DDBJ whole genome shotgun (WGS) entry which is preliminary data.</text>
</comment>
<evidence type="ECO:0000256" key="2">
    <source>
        <dbReference type="ARBA" id="ARBA00008610"/>
    </source>
</evidence>
<feature type="signal peptide" evidence="7">
    <location>
        <begin position="1"/>
        <end position="18"/>
    </location>
</feature>
<dbReference type="CDD" id="cd06354">
    <property type="entry name" value="PBP1_PrnA-like"/>
    <property type="match status" value="1"/>
</dbReference>
<dbReference type="InterPro" id="IPR028082">
    <property type="entry name" value="Peripla_BP_I"/>
</dbReference>
<name>A0ABQ4G4E1_9ACTN</name>
<dbReference type="Gene3D" id="3.40.50.2300">
    <property type="match status" value="2"/>
</dbReference>
<keyword evidence="10" id="KW-1185">Reference proteome</keyword>
<protein>
    <submittedName>
        <fullName evidence="9">BMP family ABC transporter substrate-binding protein</fullName>
    </submittedName>
</protein>
<proteinExistence type="inferred from homology"/>
<dbReference type="EMBL" id="BOOC01000027">
    <property type="protein sequence ID" value="GIH41942.1"/>
    <property type="molecule type" value="Genomic_DNA"/>
</dbReference>